<gene>
    <name evidence="3" type="ORF">GON03_22670</name>
</gene>
<dbReference type="Pfam" id="PF11298">
    <property type="entry name" value="DUF3099"/>
    <property type="match status" value="1"/>
</dbReference>
<keyword evidence="2" id="KW-1133">Transmembrane helix</keyword>
<keyword evidence="2" id="KW-0472">Membrane</keyword>
<keyword evidence="2" id="KW-0812">Transmembrane</keyword>
<dbReference type="Proteomes" id="UP000473525">
    <property type="component" value="Unassembled WGS sequence"/>
</dbReference>
<protein>
    <submittedName>
        <fullName evidence="3">DUF3099 domain-containing protein</fullName>
    </submittedName>
</protein>
<dbReference type="InterPro" id="IPR021449">
    <property type="entry name" value="DUF3099"/>
</dbReference>
<evidence type="ECO:0000256" key="1">
    <source>
        <dbReference type="SAM" id="MobiDB-lite"/>
    </source>
</evidence>
<name>A0A6L6XX78_9ACTN</name>
<evidence type="ECO:0000256" key="2">
    <source>
        <dbReference type="SAM" id="Phobius"/>
    </source>
</evidence>
<keyword evidence="4" id="KW-1185">Reference proteome</keyword>
<dbReference type="RefSeq" id="WP_157347061.1">
    <property type="nucleotide sequence ID" value="NZ_WSEK01000005.1"/>
</dbReference>
<feature type="region of interest" description="Disordered" evidence="1">
    <location>
        <begin position="80"/>
        <end position="112"/>
    </location>
</feature>
<feature type="transmembrane region" description="Helical" evidence="2">
    <location>
        <begin position="57"/>
        <end position="77"/>
    </location>
</feature>
<feature type="compositionally biased region" description="Basic and acidic residues" evidence="1">
    <location>
        <begin position="92"/>
        <end position="104"/>
    </location>
</feature>
<dbReference type="AlphaFoldDB" id="A0A6L6XX78"/>
<feature type="transmembrane region" description="Helical" evidence="2">
    <location>
        <begin position="33"/>
        <end position="51"/>
    </location>
</feature>
<organism evidence="3 4">
    <name type="scientific">Nocardioides agri</name>
    <dbReference type="NCBI Taxonomy" id="2682843"/>
    <lineage>
        <taxon>Bacteria</taxon>
        <taxon>Bacillati</taxon>
        <taxon>Actinomycetota</taxon>
        <taxon>Actinomycetes</taxon>
        <taxon>Propionibacteriales</taxon>
        <taxon>Nocardioidaceae</taxon>
        <taxon>Nocardioides</taxon>
    </lineage>
</organism>
<evidence type="ECO:0000313" key="4">
    <source>
        <dbReference type="Proteomes" id="UP000473525"/>
    </source>
</evidence>
<accession>A0A6L6XX78</accession>
<proteinExistence type="predicted"/>
<sequence length="112" mass="12176">MSRIARRKHDDAVRITTAASNPEAEISARQRRYVISMTIRTVCFVCAVLVGPGWLRWVLIAAALLLPYVAVVMANAATSKDDGFALPPGGYDVKELGPEDDGYRPPETGPHP</sequence>
<dbReference type="EMBL" id="WSEK01000005">
    <property type="protein sequence ID" value="MVQ51994.1"/>
    <property type="molecule type" value="Genomic_DNA"/>
</dbReference>
<evidence type="ECO:0000313" key="3">
    <source>
        <dbReference type="EMBL" id="MVQ51994.1"/>
    </source>
</evidence>
<comment type="caution">
    <text evidence="3">The sequence shown here is derived from an EMBL/GenBank/DDBJ whole genome shotgun (WGS) entry which is preliminary data.</text>
</comment>
<reference evidence="3 4" key="1">
    <citation type="submission" date="2019-12" db="EMBL/GenBank/DDBJ databases">
        <authorList>
            <person name="Huq M.A."/>
        </authorList>
    </citation>
    <scope>NUCLEOTIDE SEQUENCE [LARGE SCALE GENOMIC DNA]</scope>
    <source>
        <strain evidence="3 4">MAH-18</strain>
    </source>
</reference>